<accession>A0ABX8UBX5</accession>
<evidence type="ECO:0000313" key="2">
    <source>
        <dbReference type="Proteomes" id="UP000824681"/>
    </source>
</evidence>
<dbReference type="RefSeq" id="WP_020545172.1">
    <property type="nucleotide sequence ID" value="NZ_CP068985.1"/>
</dbReference>
<organism evidence="1 2">
    <name type="scientific">Nonomuraea coxensis DSM 45129</name>
    <dbReference type="NCBI Taxonomy" id="1122611"/>
    <lineage>
        <taxon>Bacteria</taxon>
        <taxon>Bacillati</taxon>
        <taxon>Actinomycetota</taxon>
        <taxon>Actinomycetes</taxon>
        <taxon>Streptosporangiales</taxon>
        <taxon>Streptosporangiaceae</taxon>
        <taxon>Nonomuraea</taxon>
    </lineage>
</organism>
<proteinExistence type="predicted"/>
<name>A0ABX8UBX5_9ACTN</name>
<reference evidence="1 2" key="1">
    <citation type="journal article" date="2021" name="ACS Chem. Biol.">
        <title>Genomic-Led Discovery of a Novel Glycopeptide Antibiotic by Nonomuraea coxensis DSM 45129.</title>
        <authorList>
            <person name="Yushchuk O."/>
            <person name="Vior N.M."/>
            <person name="Andreo-Vidal A."/>
            <person name="Berini F."/>
            <person name="Ruckert C."/>
            <person name="Busche T."/>
            <person name="Binda E."/>
            <person name="Kalinowski J."/>
            <person name="Truman A.W."/>
            <person name="Marinelli F."/>
        </authorList>
    </citation>
    <scope>NUCLEOTIDE SEQUENCE [LARGE SCALE GENOMIC DNA]</scope>
    <source>
        <strain evidence="1 2">DSM 45129</strain>
    </source>
</reference>
<protein>
    <recommendedName>
        <fullName evidence="3">Lasso RiPP family leader peptide-containing protein</fullName>
    </recommendedName>
</protein>
<dbReference type="Proteomes" id="UP000824681">
    <property type="component" value="Chromosome"/>
</dbReference>
<dbReference type="NCBIfam" id="NF033521">
    <property type="entry name" value="lasso_leader_L3"/>
    <property type="match status" value="1"/>
</dbReference>
<gene>
    <name evidence="1" type="ORF">Nocox_37330</name>
</gene>
<dbReference type="EMBL" id="CP068985">
    <property type="protein sequence ID" value="QYC45020.1"/>
    <property type="molecule type" value="Genomic_DNA"/>
</dbReference>
<evidence type="ECO:0000313" key="1">
    <source>
        <dbReference type="EMBL" id="QYC45020.1"/>
    </source>
</evidence>
<sequence length="46" mass="5137">MYDETTSHPDHAQPYATPTLVDLGSVRAITLGSARHDTADKKKYYN</sequence>
<keyword evidence="2" id="KW-1185">Reference proteome</keyword>
<evidence type="ECO:0008006" key="3">
    <source>
        <dbReference type="Google" id="ProtNLM"/>
    </source>
</evidence>